<dbReference type="InterPro" id="IPR036770">
    <property type="entry name" value="Ankyrin_rpt-contain_sf"/>
</dbReference>
<reference evidence="2 3" key="1">
    <citation type="submission" date="2017-12" db="EMBL/GenBank/DDBJ databases">
        <title>Comparative genomics of Botrytis spp.</title>
        <authorList>
            <person name="Valero-Jimenez C.A."/>
            <person name="Tapia P."/>
            <person name="Veloso J."/>
            <person name="Silva-Moreno E."/>
            <person name="Staats M."/>
            <person name="Valdes J.H."/>
            <person name="Van Kan J.A.L."/>
        </authorList>
    </citation>
    <scope>NUCLEOTIDE SEQUENCE [LARGE SCALE GENOMIC DNA]</scope>
    <source>
        <strain evidence="2 3">MUCL2120</strain>
    </source>
</reference>
<dbReference type="AlphaFoldDB" id="A0A4Z1HIE2"/>
<accession>A0A4Z1HIE2</accession>
<gene>
    <name evidence="2" type="ORF">BOTNAR_0458g00080</name>
</gene>
<proteinExistence type="predicted"/>
<dbReference type="OrthoDB" id="3438585at2759"/>
<name>A0A4Z1HIE2_9HELO</name>
<feature type="transmembrane region" description="Helical" evidence="1">
    <location>
        <begin position="118"/>
        <end position="136"/>
    </location>
</feature>
<keyword evidence="1" id="KW-0812">Transmembrane</keyword>
<evidence type="ECO:0000256" key="1">
    <source>
        <dbReference type="SAM" id="Phobius"/>
    </source>
</evidence>
<dbReference type="SUPFAM" id="SSF48403">
    <property type="entry name" value="Ankyrin repeat"/>
    <property type="match status" value="1"/>
</dbReference>
<keyword evidence="1" id="KW-1133">Transmembrane helix</keyword>
<organism evidence="2 3">
    <name type="scientific">Botryotinia narcissicola</name>
    <dbReference type="NCBI Taxonomy" id="278944"/>
    <lineage>
        <taxon>Eukaryota</taxon>
        <taxon>Fungi</taxon>
        <taxon>Dikarya</taxon>
        <taxon>Ascomycota</taxon>
        <taxon>Pezizomycotina</taxon>
        <taxon>Leotiomycetes</taxon>
        <taxon>Helotiales</taxon>
        <taxon>Sclerotiniaceae</taxon>
        <taxon>Botryotinia</taxon>
    </lineage>
</organism>
<keyword evidence="3" id="KW-1185">Reference proteome</keyword>
<keyword evidence="1" id="KW-0472">Membrane</keyword>
<comment type="caution">
    <text evidence="2">The sequence shown here is derived from an EMBL/GenBank/DDBJ whole genome shotgun (WGS) entry which is preliminary data.</text>
</comment>
<protein>
    <submittedName>
        <fullName evidence="2">Uncharacterized protein</fullName>
    </submittedName>
</protein>
<evidence type="ECO:0000313" key="3">
    <source>
        <dbReference type="Proteomes" id="UP000297452"/>
    </source>
</evidence>
<dbReference type="Gene3D" id="1.25.40.20">
    <property type="entry name" value="Ankyrin repeat-containing domain"/>
    <property type="match status" value="1"/>
</dbReference>
<dbReference type="STRING" id="278944.A0A4Z1HIE2"/>
<sequence length="155" mass="17966">MARFLLRCTNININAVDSHIRTPLNRAIQLQLVIIKKILLAQEDLANDVEDDSDKTALDYARSQKNKKIKYLILAALARKKTQQIGEMFFDTLAQVPFINRHIIDDINKYRELATFDSGTQLEIGLIFLVVCGYFLKNRNNVRLHKRKVLIVLER</sequence>
<dbReference type="EMBL" id="PQXJ01000458">
    <property type="protein sequence ID" value="TGO48819.1"/>
    <property type="molecule type" value="Genomic_DNA"/>
</dbReference>
<evidence type="ECO:0000313" key="2">
    <source>
        <dbReference type="EMBL" id="TGO48819.1"/>
    </source>
</evidence>
<dbReference type="Proteomes" id="UP000297452">
    <property type="component" value="Unassembled WGS sequence"/>
</dbReference>